<organism evidence="1 2">
    <name type="scientific">Macrosiphum euphorbiae</name>
    <name type="common">potato aphid</name>
    <dbReference type="NCBI Taxonomy" id="13131"/>
    <lineage>
        <taxon>Eukaryota</taxon>
        <taxon>Metazoa</taxon>
        <taxon>Ecdysozoa</taxon>
        <taxon>Arthropoda</taxon>
        <taxon>Hexapoda</taxon>
        <taxon>Insecta</taxon>
        <taxon>Pterygota</taxon>
        <taxon>Neoptera</taxon>
        <taxon>Paraneoptera</taxon>
        <taxon>Hemiptera</taxon>
        <taxon>Sternorrhyncha</taxon>
        <taxon>Aphidomorpha</taxon>
        <taxon>Aphidoidea</taxon>
        <taxon>Aphididae</taxon>
        <taxon>Macrosiphini</taxon>
        <taxon>Macrosiphum</taxon>
    </lineage>
</organism>
<dbReference type="AlphaFoldDB" id="A0AAV0WQ56"/>
<gene>
    <name evidence="1" type="ORF">MEUPH1_LOCUS13628</name>
</gene>
<evidence type="ECO:0000313" key="1">
    <source>
        <dbReference type="EMBL" id="CAI6358070.1"/>
    </source>
</evidence>
<protein>
    <recommendedName>
        <fullName evidence="3">Nuclease HARBI1</fullName>
    </recommendedName>
</protein>
<evidence type="ECO:0008006" key="3">
    <source>
        <dbReference type="Google" id="ProtNLM"/>
    </source>
</evidence>
<proteinExistence type="predicted"/>
<reference evidence="1 2" key="1">
    <citation type="submission" date="2023-01" db="EMBL/GenBank/DDBJ databases">
        <authorList>
            <person name="Whitehead M."/>
        </authorList>
    </citation>
    <scope>NUCLEOTIDE SEQUENCE [LARGE SCALE GENOMIC DNA]</scope>
</reference>
<evidence type="ECO:0000313" key="2">
    <source>
        <dbReference type="Proteomes" id="UP001160148"/>
    </source>
</evidence>
<name>A0AAV0WQ56_9HEMI</name>
<keyword evidence="2" id="KW-1185">Reference proteome</keyword>
<dbReference type="EMBL" id="CARXXK010000002">
    <property type="protein sequence ID" value="CAI6358070.1"/>
    <property type="molecule type" value="Genomic_DNA"/>
</dbReference>
<accession>A0AAV0WQ56</accession>
<sequence length="94" mass="10831">MKLENIERAVLACCTLHNLLRRNGKDSFMLSNEYNDNSGNINKDKEGLILTNLQRGHNRHAGKEAEEVREIFLKYFNEEGCVAWQHNRVTAGKD</sequence>
<comment type="caution">
    <text evidence="1">The sequence shown here is derived from an EMBL/GenBank/DDBJ whole genome shotgun (WGS) entry which is preliminary data.</text>
</comment>
<dbReference type="Proteomes" id="UP001160148">
    <property type="component" value="Unassembled WGS sequence"/>
</dbReference>